<dbReference type="Pfam" id="PF08811">
    <property type="entry name" value="DUF1800"/>
    <property type="match status" value="1"/>
</dbReference>
<dbReference type="Proteomes" id="UP000027583">
    <property type="component" value="Unassembled WGS sequence"/>
</dbReference>
<reference evidence="1 2" key="1">
    <citation type="journal article" date="2014" name="Genome Biol. Evol.">
        <title>Acetic acid bacteria genomes reveal functional traits for adaptation to life in insect guts.</title>
        <authorList>
            <person name="Chouaia B."/>
            <person name="Gaiarsa S."/>
            <person name="Crotti E."/>
            <person name="Comandatore F."/>
            <person name="Degli Esposti M."/>
            <person name="Ricci I."/>
            <person name="Alma A."/>
            <person name="Favia G."/>
            <person name="Bandi C."/>
            <person name="Daffonchio D."/>
        </authorList>
    </citation>
    <scope>NUCLEOTIDE SEQUENCE [LARGE SCALE GENOMIC DNA]</scope>
    <source>
        <strain evidence="1 2">SF2.1</strain>
    </source>
</reference>
<proteinExistence type="predicted"/>
<dbReference type="AlphaFoldDB" id="A0A060QC81"/>
<gene>
    <name evidence="1" type="ORF">ASAP_0669</name>
</gene>
<reference evidence="1 2" key="2">
    <citation type="journal article" date="2014" name="PLoS ONE">
        <title>Evolution of mitochondria reconstructed from the energy metabolism of living bacteria.</title>
        <authorList>
            <person name="Degli Esposti M."/>
            <person name="Chouaia B."/>
            <person name="Comandatore F."/>
            <person name="Crotti E."/>
            <person name="Sassera D."/>
            <person name="Lievens P.M."/>
            <person name="Daffonchio D."/>
            <person name="Bandi C."/>
        </authorList>
    </citation>
    <scope>NUCLEOTIDE SEQUENCE [LARGE SCALE GENOMIC DNA]</scope>
    <source>
        <strain evidence="1 2">SF2.1</strain>
    </source>
</reference>
<dbReference type="eggNOG" id="COG5267">
    <property type="taxonomic scope" value="Bacteria"/>
</dbReference>
<evidence type="ECO:0000313" key="2">
    <source>
        <dbReference type="Proteomes" id="UP000027583"/>
    </source>
</evidence>
<sequence>MQVVDMENRFGWGACPDAPTPDSGRQWLMAQLEGPQSRSWGSLGTSADGLVALRTQRQEKLRGNPLVKPILQAEIAAQLEAVLDGVQPFRERLVWFWFNHFTVSQRQDRTKAVIGAYMREAIRPHVTARFVDMLTAVMRHPAMLMYLDNVASIGPDSPAGLKQHRGLNENLARECLELHTLSPASGYTQNDVTNFAAILTGWGVDMKAEAPGFRFNRRAHQPGSKTLLGQLFPEGEAGGVAALQFLSTHPSTYKHIATQLARHFLTDTPTRAQIAPIMTALQRSGGNLQDATRALVDLAGATPHGSKLRTPMEYAAAALRATGTIPALTSADTSNPDDPHAPAMILAAACAAMGQPVWNAPMPNGWSDLAPDWSAPADMMARADWAYRFAGRLTEQNPETVAQVALGPLLRPATNLAMQHAGSRRDAFTLLFSSPEFQRR</sequence>
<protein>
    <recommendedName>
        <fullName evidence="3">DUF1800 domain-containing protein</fullName>
    </recommendedName>
</protein>
<dbReference type="EMBL" id="CBLX010000004">
    <property type="protein sequence ID" value="CDG38714.1"/>
    <property type="molecule type" value="Genomic_DNA"/>
</dbReference>
<comment type="caution">
    <text evidence="1">The sequence shown here is derived from an EMBL/GenBank/DDBJ whole genome shotgun (WGS) entry which is preliminary data.</text>
</comment>
<evidence type="ECO:0008006" key="3">
    <source>
        <dbReference type="Google" id="ProtNLM"/>
    </source>
</evidence>
<dbReference type="InterPro" id="IPR014917">
    <property type="entry name" value="DUF1800"/>
</dbReference>
<name>A0A060QC81_9PROT</name>
<accession>A0A060QC81</accession>
<evidence type="ECO:0000313" key="1">
    <source>
        <dbReference type="EMBL" id="CDG38714.1"/>
    </source>
</evidence>
<organism evidence="1 2">
    <name type="scientific">Asaia bogorensis</name>
    <dbReference type="NCBI Taxonomy" id="91915"/>
    <lineage>
        <taxon>Bacteria</taxon>
        <taxon>Pseudomonadati</taxon>
        <taxon>Pseudomonadota</taxon>
        <taxon>Alphaproteobacteria</taxon>
        <taxon>Acetobacterales</taxon>
        <taxon>Acetobacteraceae</taxon>
        <taxon>Asaia</taxon>
    </lineage>
</organism>
<dbReference type="RefSeq" id="WP_023979647.1">
    <property type="nucleotide sequence ID" value="NZ_CBLX010000004.1"/>
</dbReference>